<comment type="caution">
    <text evidence="3">The sequence shown here is derived from an EMBL/GenBank/DDBJ whole genome shotgun (WGS) entry which is preliminary data.</text>
</comment>
<dbReference type="RefSeq" id="WP_182153351.1">
    <property type="nucleotide sequence ID" value="NZ_JACEZU010000004.1"/>
</dbReference>
<reference evidence="3 4" key="1">
    <citation type="submission" date="2020-07" db="EMBL/GenBank/DDBJ databases">
        <title>Novel species isolated from subtropical streams in China.</title>
        <authorList>
            <person name="Lu H."/>
        </authorList>
    </citation>
    <scope>NUCLEOTIDE SEQUENCE [LARGE SCALE GENOMIC DNA]</scope>
    <source>
        <strain evidence="3 4">LX47W</strain>
    </source>
</reference>
<feature type="domain" description="PHB accumulation regulatory" evidence="1">
    <location>
        <begin position="75"/>
        <end position="113"/>
    </location>
</feature>
<evidence type="ECO:0000313" key="4">
    <source>
        <dbReference type="Proteomes" id="UP000573499"/>
    </source>
</evidence>
<dbReference type="NCBIfam" id="TIGR01848">
    <property type="entry name" value="PHA_reg_PhaR"/>
    <property type="match status" value="1"/>
</dbReference>
<dbReference type="Proteomes" id="UP000573499">
    <property type="component" value="Unassembled WGS sequence"/>
</dbReference>
<dbReference type="InterPro" id="IPR010134">
    <property type="entry name" value="PHA_reg_PhaR"/>
</dbReference>
<feature type="domain" description="PHB accumulation regulatory" evidence="1">
    <location>
        <begin position="123"/>
        <end position="162"/>
    </location>
</feature>
<protein>
    <submittedName>
        <fullName evidence="3">Polyhydroxyalkanoate synthesis repressor PhaR</fullName>
    </submittedName>
</protein>
<name>A0A7W2F9K5_9BURK</name>
<evidence type="ECO:0000313" key="3">
    <source>
        <dbReference type="EMBL" id="MBA5687519.1"/>
    </source>
</evidence>
<dbReference type="EMBL" id="JACEZU010000004">
    <property type="protein sequence ID" value="MBA5687519.1"/>
    <property type="molecule type" value="Genomic_DNA"/>
</dbReference>
<keyword evidence="4" id="KW-1185">Reference proteome</keyword>
<evidence type="ECO:0000259" key="1">
    <source>
        <dbReference type="Pfam" id="PF05233"/>
    </source>
</evidence>
<evidence type="ECO:0000259" key="2">
    <source>
        <dbReference type="Pfam" id="PF07879"/>
    </source>
</evidence>
<accession>A0A7W2F9K5</accession>
<feature type="domain" description="PHA accumulation regulator DNA-binding N-terminal" evidence="2">
    <location>
        <begin position="11"/>
        <end position="70"/>
    </location>
</feature>
<sequence length="183" mass="21004">MSSTKKNADRLIKKYPNRRLYDTQTSSYITLTDVKQLVLDNEEFTVVDAKTNEDLTRSILLQIILEEEASGVPMFSSSVLAQIIRYYGHAMQGMMGSYLEKNVQAFTDIQRKFTGSTFEGKPFSPEMWTQFMNVQGPMMQGMMNNYIDQSKSLFVQMQEQMQNQSKTIFGAFPFVPTPPTDKK</sequence>
<dbReference type="InterPro" id="IPR007897">
    <property type="entry name" value="PHB_accumulat"/>
</dbReference>
<dbReference type="AlphaFoldDB" id="A0A7W2F9K5"/>
<organism evidence="3 4">
    <name type="scientific">Rugamonas apoptosis</name>
    <dbReference type="NCBI Taxonomy" id="2758570"/>
    <lineage>
        <taxon>Bacteria</taxon>
        <taxon>Pseudomonadati</taxon>
        <taxon>Pseudomonadota</taxon>
        <taxon>Betaproteobacteria</taxon>
        <taxon>Burkholderiales</taxon>
        <taxon>Oxalobacteraceae</taxon>
        <taxon>Telluria group</taxon>
        <taxon>Rugamonas</taxon>
    </lineage>
</organism>
<dbReference type="Pfam" id="PF05233">
    <property type="entry name" value="PHB_acc"/>
    <property type="match status" value="2"/>
</dbReference>
<dbReference type="GO" id="GO:0006355">
    <property type="term" value="P:regulation of DNA-templated transcription"/>
    <property type="evidence" value="ECO:0007669"/>
    <property type="project" value="InterPro"/>
</dbReference>
<proteinExistence type="predicted"/>
<dbReference type="InterPro" id="IPR012909">
    <property type="entry name" value="PHA_DNA-bd_N"/>
</dbReference>
<dbReference type="Pfam" id="PF07879">
    <property type="entry name" value="PHB_acc_N"/>
    <property type="match status" value="1"/>
</dbReference>
<gene>
    <name evidence="3" type="primary">phaR</name>
    <name evidence="3" type="ORF">H3H39_10720</name>
</gene>